<dbReference type="InterPro" id="IPR016169">
    <property type="entry name" value="FAD-bd_PCMH_sub2"/>
</dbReference>
<accession>A0A1M6Y0B3</accession>
<dbReference type="AlphaFoldDB" id="A0A1M6Y0B3"/>
<keyword evidence="5" id="KW-0560">Oxidoreductase</keyword>
<dbReference type="Pfam" id="PF01565">
    <property type="entry name" value="FAD_binding_4"/>
    <property type="match status" value="1"/>
</dbReference>
<dbReference type="InterPro" id="IPR036318">
    <property type="entry name" value="FAD-bd_PCMH-like_sf"/>
</dbReference>
<name>A0A1M6Y0B3_9BRAD</name>
<dbReference type="Gene3D" id="3.30.465.10">
    <property type="match status" value="2"/>
</dbReference>
<dbReference type="PANTHER" id="PTHR42973:SF39">
    <property type="entry name" value="FAD-BINDING PCMH-TYPE DOMAIN-CONTAINING PROTEIN"/>
    <property type="match status" value="1"/>
</dbReference>
<feature type="signal peptide" evidence="6">
    <location>
        <begin position="1"/>
        <end position="29"/>
    </location>
</feature>
<evidence type="ECO:0000313" key="8">
    <source>
        <dbReference type="EMBL" id="SHL11712.1"/>
    </source>
</evidence>
<feature type="domain" description="FAD-binding PCMH-type" evidence="7">
    <location>
        <begin position="113"/>
        <end position="296"/>
    </location>
</feature>
<keyword evidence="4" id="KW-0274">FAD</keyword>
<protein>
    <submittedName>
        <fullName evidence="8">FAD/FMN-containing dehydrogenase</fullName>
    </submittedName>
</protein>
<comment type="similarity">
    <text evidence="2">Belongs to the oxygen-dependent FAD-linked oxidoreductase family.</text>
</comment>
<organism evidence="8 9">
    <name type="scientific">Bradyrhizobium lablabi</name>
    <dbReference type="NCBI Taxonomy" id="722472"/>
    <lineage>
        <taxon>Bacteria</taxon>
        <taxon>Pseudomonadati</taxon>
        <taxon>Pseudomonadota</taxon>
        <taxon>Alphaproteobacteria</taxon>
        <taxon>Hyphomicrobiales</taxon>
        <taxon>Nitrobacteraceae</taxon>
        <taxon>Bradyrhizobium</taxon>
    </lineage>
</organism>
<dbReference type="Proteomes" id="UP000189935">
    <property type="component" value="Chromosome I"/>
</dbReference>
<evidence type="ECO:0000313" key="9">
    <source>
        <dbReference type="Proteomes" id="UP000189935"/>
    </source>
</evidence>
<dbReference type="PROSITE" id="PS51387">
    <property type="entry name" value="FAD_PCMH"/>
    <property type="match status" value="1"/>
</dbReference>
<dbReference type="OrthoDB" id="9775082at2"/>
<proteinExistence type="inferred from homology"/>
<evidence type="ECO:0000259" key="7">
    <source>
        <dbReference type="PROSITE" id="PS51387"/>
    </source>
</evidence>
<dbReference type="GO" id="GO:0016491">
    <property type="term" value="F:oxidoreductase activity"/>
    <property type="evidence" value="ECO:0007669"/>
    <property type="project" value="UniProtKB-KW"/>
</dbReference>
<dbReference type="RefSeq" id="WP_079542443.1">
    <property type="nucleotide sequence ID" value="NZ_LT670844.1"/>
</dbReference>
<evidence type="ECO:0000256" key="5">
    <source>
        <dbReference type="ARBA" id="ARBA00023002"/>
    </source>
</evidence>
<evidence type="ECO:0000256" key="3">
    <source>
        <dbReference type="ARBA" id="ARBA00022630"/>
    </source>
</evidence>
<dbReference type="GO" id="GO:0071949">
    <property type="term" value="F:FAD binding"/>
    <property type="evidence" value="ECO:0007669"/>
    <property type="project" value="InterPro"/>
</dbReference>
<sequence>MNRRSLLIGAALAPLARCFGADFAGFAQAADTPDLPPTRRVRPSDPGWPSAASWNRLNQQTGGRLIEVKSPLEACRDAPFGDPCRNVFKEMKNPYYIRDEVALTQTTGWVDAWTSAPSVYAVAARTTGDVVAAVNFAREKNLRLVVKGGGHSYLGTSNAADSLLIWTRFMDDITLHDGFVAEGCSERPQPAVTVGAGAIWMHTYNEVTTKGGRYVQGGGCGTVGVAGLVQGGGFGSYSKNYGTSAASLLEAEIVTADGIVRIANACTNPDLFWALKGGGGGTFGVVTRLTLRTRELPDTFGFVSMTIEARSAAAFGRLLTSFVGFYFENLHNPHWGEIVNVRPGNRLDIQLSFQGLDKQQADALWQPFLQWVIEAADDFTFTHAPSIRVGPARMRWDAAAIKARAPAAILSDDRPGAPADNVFWAANLSEAGHFIHGFESLWLPASLLQADQQSHLAEALQKAAAHSTVELHFQKGLAGATAETIAAARNTATNPAVINAFALAIVASEAQPAYPGMHGHEPDLADARKNARAIASAIGELKKIAPDTGSYVAESSFFEEGWQKSYWGANYPKLLDIKNRCDPDGLFFVHHGVGSEAWSADGFVRLPQR</sequence>
<evidence type="ECO:0000256" key="1">
    <source>
        <dbReference type="ARBA" id="ARBA00001974"/>
    </source>
</evidence>
<dbReference type="InterPro" id="IPR050416">
    <property type="entry name" value="FAD-linked_Oxidoreductase"/>
</dbReference>
<dbReference type="InterPro" id="IPR016166">
    <property type="entry name" value="FAD-bd_PCMH"/>
</dbReference>
<feature type="chain" id="PRO_5013382590" evidence="6">
    <location>
        <begin position="30"/>
        <end position="609"/>
    </location>
</feature>
<dbReference type="Pfam" id="PF08031">
    <property type="entry name" value="BBE"/>
    <property type="match status" value="1"/>
</dbReference>
<dbReference type="InterPro" id="IPR012951">
    <property type="entry name" value="BBE"/>
</dbReference>
<comment type="cofactor">
    <cofactor evidence="1">
        <name>FAD</name>
        <dbReference type="ChEBI" id="CHEBI:57692"/>
    </cofactor>
</comment>
<dbReference type="EMBL" id="LT670844">
    <property type="protein sequence ID" value="SHL11712.1"/>
    <property type="molecule type" value="Genomic_DNA"/>
</dbReference>
<evidence type="ECO:0000256" key="6">
    <source>
        <dbReference type="SAM" id="SignalP"/>
    </source>
</evidence>
<dbReference type="SUPFAM" id="SSF56176">
    <property type="entry name" value="FAD-binding/transporter-associated domain-like"/>
    <property type="match status" value="1"/>
</dbReference>
<dbReference type="PANTHER" id="PTHR42973">
    <property type="entry name" value="BINDING OXIDOREDUCTASE, PUTATIVE (AFU_ORTHOLOGUE AFUA_1G17690)-RELATED"/>
    <property type="match status" value="1"/>
</dbReference>
<evidence type="ECO:0000256" key="2">
    <source>
        <dbReference type="ARBA" id="ARBA00005466"/>
    </source>
</evidence>
<keyword evidence="6" id="KW-0732">Signal</keyword>
<gene>
    <name evidence="8" type="ORF">SAMN05444159_5038</name>
</gene>
<dbReference type="InterPro" id="IPR006094">
    <property type="entry name" value="Oxid_FAD_bind_N"/>
</dbReference>
<keyword evidence="3" id="KW-0285">Flavoprotein</keyword>
<reference evidence="8 9" key="1">
    <citation type="submission" date="2016-11" db="EMBL/GenBank/DDBJ databases">
        <authorList>
            <person name="Jaros S."/>
            <person name="Januszkiewicz K."/>
            <person name="Wedrychowicz H."/>
        </authorList>
    </citation>
    <scope>NUCLEOTIDE SEQUENCE [LARGE SCALE GENOMIC DNA]</scope>
    <source>
        <strain evidence="8 9">GAS499</strain>
    </source>
</reference>
<evidence type="ECO:0000256" key="4">
    <source>
        <dbReference type="ARBA" id="ARBA00022827"/>
    </source>
</evidence>